<sequence>MSKQSLRVAIEKGKKLRKCESLKEAESYFLNFKETVLGQFDLVAGESPFFTADYKVESLKALEKWYFHLIESDEFEQLGMNRNDFETVLAMYFGEVVVRNNEDAKWEVEEYAFVPGRYTFGVCKGLVSMAFGNGFKDHYLRTPEQEKKLVVQKVQPYLQGLSCLYGLFEGSGSSLQTP</sequence>
<name>A0ABT8NCF2_9BACL</name>
<evidence type="ECO:0000313" key="1">
    <source>
        <dbReference type="EMBL" id="MDN7245563.1"/>
    </source>
</evidence>
<keyword evidence="2" id="KW-1185">Reference proteome</keyword>
<organism evidence="1 2">
    <name type="scientific">Planococcus shenhongbingii</name>
    <dbReference type="NCBI Taxonomy" id="3058398"/>
    <lineage>
        <taxon>Bacteria</taxon>
        <taxon>Bacillati</taxon>
        <taxon>Bacillota</taxon>
        <taxon>Bacilli</taxon>
        <taxon>Bacillales</taxon>
        <taxon>Caryophanaceae</taxon>
        <taxon>Planococcus</taxon>
    </lineage>
</organism>
<dbReference type="EMBL" id="JAUJWU010000002">
    <property type="protein sequence ID" value="MDN7245563.1"/>
    <property type="molecule type" value="Genomic_DNA"/>
</dbReference>
<dbReference type="RefSeq" id="WP_301856192.1">
    <property type="nucleotide sequence ID" value="NZ_JAUJWU010000002.1"/>
</dbReference>
<proteinExistence type="predicted"/>
<protein>
    <submittedName>
        <fullName evidence="1">Uncharacterized protein</fullName>
    </submittedName>
</protein>
<gene>
    <name evidence="1" type="ORF">QWY13_08615</name>
</gene>
<accession>A0ABT8NCF2</accession>
<reference evidence="1 2" key="1">
    <citation type="submission" date="2023-07" db="EMBL/GenBank/DDBJ databases">
        <title>Novel species in genus Planococcus.</title>
        <authorList>
            <person name="Ning S."/>
        </authorList>
    </citation>
    <scope>NUCLEOTIDE SEQUENCE [LARGE SCALE GENOMIC DNA]</scope>
    <source>
        <strain evidence="1 2">N017</strain>
    </source>
</reference>
<comment type="caution">
    <text evidence="1">The sequence shown here is derived from an EMBL/GenBank/DDBJ whole genome shotgun (WGS) entry which is preliminary data.</text>
</comment>
<dbReference type="Proteomes" id="UP001172142">
    <property type="component" value="Unassembled WGS sequence"/>
</dbReference>
<evidence type="ECO:0000313" key="2">
    <source>
        <dbReference type="Proteomes" id="UP001172142"/>
    </source>
</evidence>